<dbReference type="AlphaFoldDB" id="A0A2V3WCJ7"/>
<keyword evidence="3" id="KW-1003">Cell membrane</keyword>
<accession>A0A2V3WCJ7</accession>
<dbReference type="Gene3D" id="3.40.50.11820">
    <property type="match status" value="1"/>
</dbReference>
<dbReference type="GO" id="GO:0019350">
    <property type="term" value="P:teichoic acid biosynthetic process"/>
    <property type="evidence" value="ECO:0007669"/>
    <property type="project" value="UniProtKB-KW"/>
</dbReference>
<evidence type="ECO:0000256" key="3">
    <source>
        <dbReference type="ARBA" id="ARBA00022475"/>
    </source>
</evidence>
<dbReference type="OrthoDB" id="9811865at2"/>
<evidence type="ECO:0000313" key="8">
    <source>
        <dbReference type="EMBL" id="PXW92032.1"/>
    </source>
</evidence>
<evidence type="ECO:0000256" key="6">
    <source>
        <dbReference type="ARBA" id="ARBA00023136"/>
    </source>
</evidence>
<dbReference type="Proteomes" id="UP000247922">
    <property type="component" value="Unassembled WGS sequence"/>
</dbReference>
<dbReference type="InterPro" id="IPR043149">
    <property type="entry name" value="TagF_N"/>
</dbReference>
<keyword evidence="5" id="KW-0777">Teichoic acid biosynthesis</keyword>
<evidence type="ECO:0000256" key="2">
    <source>
        <dbReference type="ARBA" id="ARBA00010488"/>
    </source>
</evidence>
<evidence type="ECO:0000313" key="9">
    <source>
        <dbReference type="Proteomes" id="UP000247922"/>
    </source>
</evidence>
<sequence length="383" mass="44771">MTRELLISSYLLFIRFWFVIFSIKPLKNKTVLIASFGDNIDHVRKSCLTHTEHDLIILTTNSSRISFEESPREKVLRFETIHIVEFIKSIYHVATSKVIFVDNYFGFLAAATFKPEVKVVQLWHAAGAIKRFGLEDPTIKKRSRRANKRFKQVYQRFTHVVVGSEKMTTIFKQAFDLKEKQILRTGIPRTDFFFNDKDMRASKKSVINKYSSIKNKKVILYAPTFRDSEIADFQLQIDVSALKKAFGSSHKLLLRLHPVVRSKKNYNNDDFIIDVSDYPNINELLLVTDYLISDYSSIPFEFSLLNRPMLFFSYDLDSYLRERGVWEDYHTLVPGPVFSSTEKIISIIEANKFNHEKLAYFKEDWNTYSKGTSSSDLVNYIYN</sequence>
<evidence type="ECO:0000256" key="7">
    <source>
        <dbReference type="SAM" id="Phobius"/>
    </source>
</evidence>
<dbReference type="Pfam" id="PF04464">
    <property type="entry name" value="Glyphos_transf"/>
    <property type="match status" value="1"/>
</dbReference>
<proteinExistence type="inferred from homology"/>
<comment type="caution">
    <text evidence="8">The sequence shown here is derived from an EMBL/GenBank/DDBJ whole genome shotgun (WGS) entry which is preliminary data.</text>
</comment>
<keyword evidence="4 8" id="KW-0808">Transferase</keyword>
<evidence type="ECO:0000256" key="1">
    <source>
        <dbReference type="ARBA" id="ARBA00004202"/>
    </source>
</evidence>
<dbReference type="GO" id="GO:0005886">
    <property type="term" value="C:plasma membrane"/>
    <property type="evidence" value="ECO:0007669"/>
    <property type="project" value="UniProtKB-SubCell"/>
</dbReference>
<evidence type="ECO:0000256" key="4">
    <source>
        <dbReference type="ARBA" id="ARBA00022679"/>
    </source>
</evidence>
<keyword evidence="9" id="KW-1185">Reference proteome</keyword>
<name>A0A2V3WCJ7_9BACI</name>
<dbReference type="InterPro" id="IPR007554">
    <property type="entry name" value="Glycerophosphate_synth"/>
</dbReference>
<dbReference type="InterPro" id="IPR051612">
    <property type="entry name" value="Teichoic_Acid_Biosynth"/>
</dbReference>
<comment type="subcellular location">
    <subcellularLocation>
        <location evidence="1">Cell membrane</location>
        <topology evidence="1">Peripheral membrane protein</topology>
    </subcellularLocation>
</comment>
<keyword evidence="7" id="KW-1133">Transmembrane helix</keyword>
<dbReference type="RefSeq" id="WP_110250666.1">
    <property type="nucleotide sequence ID" value="NZ_QJJR01000003.1"/>
</dbReference>
<dbReference type="Gene3D" id="3.40.50.12580">
    <property type="match status" value="1"/>
</dbReference>
<dbReference type="SUPFAM" id="SSF53756">
    <property type="entry name" value="UDP-Glycosyltransferase/glycogen phosphorylase"/>
    <property type="match status" value="1"/>
</dbReference>
<dbReference type="PANTHER" id="PTHR37316">
    <property type="entry name" value="TEICHOIC ACID GLYCEROL-PHOSPHATE PRIMASE"/>
    <property type="match status" value="1"/>
</dbReference>
<keyword evidence="7" id="KW-0812">Transmembrane</keyword>
<organism evidence="8 9">
    <name type="scientific">Streptohalobacillus salinus</name>
    <dbReference type="NCBI Taxonomy" id="621096"/>
    <lineage>
        <taxon>Bacteria</taxon>
        <taxon>Bacillati</taxon>
        <taxon>Bacillota</taxon>
        <taxon>Bacilli</taxon>
        <taxon>Bacillales</taxon>
        <taxon>Bacillaceae</taxon>
        <taxon>Streptohalobacillus</taxon>
    </lineage>
</organism>
<keyword evidence="6 7" id="KW-0472">Membrane</keyword>
<dbReference type="GO" id="GO:0047355">
    <property type="term" value="F:CDP-glycerol glycerophosphotransferase activity"/>
    <property type="evidence" value="ECO:0007669"/>
    <property type="project" value="InterPro"/>
</dbReference>
<evidence type="ECO:0000256" key="5">
    <source>
        <dbReference type="ARBA" id="ARBA00022944"/>
    </source>
</evidence>
<protein>
    <submittedName>
        <fullName evidence="8">CDP-glycerol glycerophosphotransferase (TagB/SpsB family)</fullName>
    </submittedName>
</protein>
<dbReference type="EMBL" id="QJJR01000003">
    <property type="protein sequence ID" value="PXW92032.1"/>
    <property type="molecule type" value="Genomic_DNA"/>
</dbReference>
<dbReference type="PANTHER" id="PTHR37316:SF1">
    <property type="entry name" value="TEICHOIC ACID GLYCEROL-PHOSPHATE PRIMASE"/>
    <property type="match status" value="1"/>
</dbReference>
<feature type="transmembrane region" description="Helical" evidence="7">
    <location>
        <begin position="6"/>
        <end position="23"/>
    </location>
</feature>
<gene>
    <name evidence="8" type="ORF">DES38_10347</name>
</gene>
<comment type="similarity">
    <text evidence="2">Belongs to the CDP-glycerol glycerophosphotransferase family.</text>
</comment>
<reference evidence="8 9" key="1">
    <citation type="submission" date="2018-05" db="EMBL/GenBank/DDBJ databases">
        <title>Genomic Encyclopedia of Type Strains, Phase IV (KMG-IV): sequencing the most valuable type-strain genomes for metagenomic binning, comparative biology and taxonomic classification.</title>
        <authorList>
            <person name="Goeker M."/>
        </authorList>
    </citation>
    <scope>NUCLEOTIDE SEQUENCE [LARGE SCALE GENOMIC DNA]</scope>
    <source>
        <strain evidence="8 9">DSM 22440</strain>
    </source>
</reference>
<dbReference type="InterPro" id="IPR043148">
    <property type="entry name" value="TagF_C"/>
</dbReference>